<name>A0A6M3X674_9ZZZZ</name>
<accession>A0A6M3X674</accession>
<reference evidence="1" key="1">
    <citation type="submission" date="2020-03" db="EMBL/GenBank/DDBJ databases">
        <title>The deep terrestrial virosphere.</title>
        <authorList>
            <person name="Holmfeldt K."/>
            <person name="Nilsson E."/>
            <person name="Simone D."/>
            <person name="Lopez-Fernandez M."/>
            <person name="Wu X."/>
            <person name="de Brujin I."/>
            <person name="Lundin D."/>
            <person name="Andersson A."/>
            <person name="Bertilsson S."/>
            <person name="Dopson M."/>
        </authorList>
    </citation>
    <scope>NUCLEOTIDE SEQUENCE</scope>
    <source>
        <strain evidence="1">MM171B03589</strain>
    </source>
</reference>
<dbReference type="AlphaFoldDB" id="A0A6M3X674"/>
<evidence type="ECO:0000313" key="1">
    <source>
        <dbReference type="EMBL" id="QJH93242.1"/>
    </source>
</evidence>
<organism evidence="1">
    <name type="scientific">viral metagenome</name>
    <dbReference type="NCBI Taxonomy" id="1070528"/>
    <lineage>
        <taxon>unclassified sequences</taxon>
        <taxon>metagenomes</taxon>
        <taxon>organismal metagenomes</taxon>
    </lineage>
</organism>
<sequence>MKLYRVKLKGLSGSGIDTAYGKPYVVADNPTDALNKVLDYLNKEDIGFRGDREMDTIELLAEEGDYPKCRVQLFIYCDKPEYEVEISKVIHEEQQRKHRISERHD</sequence>
<protein>
    <submittedName>
        <fullName evidence="1">Uncharacterized protein</fullName>
    </submittedName>
</protein>
<dbReference type="EMBL" id="MT143959">
    <property type="protein sequence ID" value="QJH93242.1"/>
    <property type="molecule type" value="Genomic_DNA"/>
</dbReference>
<proteinExistence type="predicted"/>
<gene>
    <name evidence="1" type="ORF">MM171B03589_0005</name>
</gene>